<keyword evidence="6" id="KW-0406">Ion transport</keyword>
<evidence type="ECO:0000256" key="7">
    <source>
        <dbReference type="ARBA" id="ARBA00023136"/>
    </source>
</evidence>
<organism evidence="11 12">
    <name type="scientific">Macrophomina phaseolina</name>
    <dbReference type="NCBI Taxonomy" id="35725"/>
    <lineage>
        <taxon>Eukaryota</taxon>
        <taxon>Fungi</taxon>
        <taxon>Dikarya</taxon>
        <taxon>Ascomycota</taxon>
        <taxon>Pezizomycotina</taxon>
        <taxon>Dothideomycetes</taxon>
        <taxon>Dothideomycetes incertae sedis</taxon>
        <taxon>Botryosphaeriales</taxon>
        <taxon>Botryosphaeriaceae</taxon>
        <taxon>Macrophomina</taxon>
    </lineage>
</organism>
<dbReference type="Proteomes" id="UP000774617">
    <property type="component" value="Unassembled WGS sequence"/>
</dbReference>
<name>A0ABQ8G0Y9_9PEZI</name>
<keyword evidence="4 9" id="KW-0812">Transmembrane</keyword>
<feature type="transmembrane region" description="Helical" evidence="9">
    <location>
        <begin position="168"/>
        <end position="187"/>
    </location>
</feature>
<dbReference type="Gene3D" id="1.20.1420.30">
    <property type="entry name" value="NCX, central ion-binding region"/>
    <property type="match status" value="1"/>
</dbReference>
<evidence type="ECO:0000256" key="1">
    <source>
        <dbReference type="ARBA" id="ARBA00004127"/>
    </source>
</evidence>
<feature type="transmembrane region" description="Helical" evidence="9">
    <location>
        <begin position="193"/>
        <end position="212"/>
    </location>
</feature>
<keyword evidence="12" id="KW-1185">Reference proteome</keyword>
<dbReference type="PANTHER" id="PTHR31503">
    <property type="entry name" value="VACUOLAR CALCIUM ION TRANSPORTER"/>
    <property type="match status" value="1"/>
</dbReference>
<evidence type="ECO:0000256" key="5">
    <source>
        <dbReference type="ARBA" id="ARBA00022989"/>
    </source>
</evidence>
<keyword evidence="3" id="KW-0813">Transport</keyword>
<sequence>MSSMTGEGLLRTTEQSTRPFQDSLRSGSLRPPPNSPSIRSSQSSIHFFTPLDRFANGFLPSSPVRPSQVFGEIADLGRPVQPTLSLPARHHELQSLLGQDEETGLLPRPRQDSGHEDLDGEENEVKTVRSFVFGGRLIPRTRSSISRPACHVTSLMAENVRRLLTTNLYHTSGLVFVPLGFISHSLGWDQATVVALNALAAGACAFLATALFEHLRPTWHAQVPKSSLIGDIVWTNPAWLCIGMLSLLAHDYQTIQLIIPGSILTRNLLGLGMGFCAGGLTQRVQRYNDAAISVTASAKVVGLIPLVLCSLLAVACRGDDGNPNPTRETDILFFSRGAALVSLLVYTLYWLFRNITHAYLFSDETAHPGHTTAAHRATSSPPPPTARAALVATLALTFCTLALPIHSTLLVRALQTPPPPPPSSSSSSSPALFSPNPTFVRTILLPLLLHHHELVAAARAAHASLPDRALLAAEGATLHATLFVVPSLVVLGWIFSGRGSSSSSSSSGHRVMMTLEMPVVPLVMAAAGAWLSGVVLRDGRSNYLKGAVLLVLYTSTAIATFLLP</sequence>
<feature type="transmembrane region" description="Helical" evidence="9">
    <location>
        <begin position="543"/>
        <end position="563"/>
    </location>
</feature>
<dbReference type="InterPro" id="IPR044880">
    <property type="entry name" value="NCX_ion-bd_dom_sf"/>
</dbReference>
<feature type="region of interest" description="Disordered" evidence="8">
    <location>
        <begin position="1"/>
        <end position="42"/>
    </location>
</feature>
<evidence type="ECO:0000256" key="9">
    <source>
        <dbReference type="SAM" id="Phobius"/>
    </source>
</evidence>
<reference evidence="11 12" key="1">
    <citation type="journal article" date="2021" name="Nat. Commun.">
        <title>Genetic determinants of endophytism in the Arabidopsis root mycobiome.</title>
        <authorList>
            <person name="Mesny F."/>
            <person name="Miyauchi S."/>
            <person name="Thiergart T."/>
            <person name="Pickel B."/>
            <person name="Atanasova L."/>
            <person name="Karlsson M."/>
            <person name="Huettel B."/>
            <person name="Barry K.W."/>
            <person name="Haridas S."/>
            <person name="Chen C."/>
            <person name="Bauer D."/>
            <person name="Andreopoulos W."/>
            <person name="Pangilinan J."/>
            <person name="LaButti K."/>
            <person name="Riley R."/>
            <person name="Lipzen A."/>
            <person name="Clum A."/>
            <person name="Drula E."/>
            <person name="Henrissat B."/>
            <person name="Kohler A."/>
            <person name="Grigoriev I.V."/>
            <person name="Martin F.M."/>
            <person name="Hacquard S."/>
        </authorList>
    </citation>
    <scope>NUCLEOTIDE SEQUENCE [LARGE SCALE GENOMIC DNA]</scope>
    <source>
        <strain evidence="11 12">MPI-SDFR-AT-0080</strain>
    </source>
</reference>
<comment type="subcellular location">
    <subcellularLocation>
        <location evidence="1">Endomembrane system</location>
        <topology evidence="1">Multi-pass membrane protein</topology>
    </subcellularLocation>
</comment>
<dbReference type="Pfam" id="PF01699">
    <property type="entry name" value="Na_Ca_ex"/>
    <property type="match status" value="1"/>
</dbReference>
<dbReference type="InterPro" id="IPR004713">
    <property type="entry name" value="CaH_exchang"/>
</dbReference>
<dbReference type="EMBL" id="JAGTJR010000036">
    <property type="protein sequence ID" value="KAH7036268.1"/>
    <property type="molecule type" value="Genomic_DNA"/>
</dbReference>
<evidence type="ECO:0000256" key="6">
    <source>
        <dbReference type="ARBA" id="ARBA00023065"/>
    </source>
</evidence>
<feature type="transmembrane region" description="Helical" evidence="9">
    <location>
        <begin position="470"/>
        <end position="495"/>
    </location>
</feature>
<feature type="compositionally biased region" description="Basic and acidic residues" evidence="8">
    <location>
        <begin position="109"/>
        <end position="122"/>
    </location>
</feature>
<evidence type="ECO:0000313" key="12">
    <source>
        <dbReference type="Proteomes" id="UP000774617"/>
    </source>
</evidence>
<feature type="transmembrane region" description="Helical" evidence="9">
    <location>
        <begin position="515"/>
        <end position="536"/>
    </location>
</feature>
<accession>A0ABQ8G0Y9</accession>
<evidence type="ECO:0000259" key="10">
    <source>
        <dbReference type="Pfam" id="PF01699"/>
    </source>
</evidence>
<evidence type="ECO:0000256" key="4">
    <source>
        <dbReference type="ARBA" id="ARBA00022692"/>
    </source>
</evidence>
<gene>
    <name evidence="11" type="ORF">B0J12DRAFT_268999</name>
</gene>
<keyword evidence="7 9" id="KW-0472">Membrane</keyword>
<evidence type="ECO:0000313" key="11">
    <source>
        <dbReference type="EMBL" id="KAH7036268.1"/>
    </source>
</evidence>
<comment type="similarity">
    <text evidence="2">Belongs to the Ca(2+):cation antiporter (CaCA) (TC 2.A.19) family.</text>
</comment>
<proteinExistence type="inferred from homology"/>
<protein>
    <recommendedName>
        <fullName evidence="10">Sodium/calcium exchanger membrane region domain-containing protein</fullName>
    </recommendedName>
</protein>
<comment type="caution">
    <text evidence="11">The sequence shown here is derived from an EMBL/GenBank/DDBJ whole genome shotgun (WGS) entry which is preliminary data.</text>
</comment>
<feature type="transmembrane region" description="Helical" evidence="9">
    <location>
        <begin position="232"/>
        <end position="249"/>
    </location>
</feature>
<dbReference type="InterPro" id="IPR004837">
    <property type="entry name" value="NaCa_Exmemb"/>
</dbReference>
<feature type="region of interest" description="Disordered" evidence="8">
    <location>
        <begin position="97"/>
        <end position="122"/>
    </location>
</feature>
<evidence type="ECO:0000256" key="2">
    <source>
        <dbReference type="ARBA" id="ARBA00008170"/>
    </source>
</evidence>
<evidence type="ECO:0000256" key="3">
    <source>
        <dbReference type="ARBA" id="ARBA00022448"/>
    </source>
</evidence>
<feature type="compositionally biased region" description="Polar residues" evidence="8">
    <location>
        <begin position="12"/>
        <end position="26"/>
    </location>
</feature>
<feature type="domain" description="Sodium/calcium exchanger membrane region" evidence="10">
    <location>
        <begin position="434"/>
        <end position="555"/>
    </location>
</feature>
<feature type="transmembrane region" description="Helical" evidence="9">
    <location>
        <begin position="333"/>
        <end position="352"/>
    </location>
</feature>
<feature type="transmembrane region" description="Helical" evidence="9">
    <location>
        <begin position="290"/>
        <end position="313"/>
    </location>
</feature>
<dbReference type="PANTHER" id="PTHR31503:SF22">
    <property type="entry name" value="VACUOLAR CALCIUM ION TRANSPORTER"/>
    <property type="match status" value="1"/>
</dbReference>
<keyword evidence="5 9" id="KW-1133">Transmembrane helix</keyword>
<evidence type="ECO:0000256" key="8">
    <source>
        <dbReference type="SAM" id="MobiDB-lite"/>
    </source>
</evidence>